<proteinExistence type="predicted"/>
<dbReference type="RefSeq" id="WP_135388290.1">
    <property type="nucleotide sequence ID" value="NZ_PGGK01000001.1"/>
</dbReference>
<gene>
    <name evidence="2" type="ORF">CUN85_01510</name>
</gene>
<dbReference type="AlphaFoldDB" id="A0A4E0Q9I2"/>
<comment type="caution">
    <text evidence="2">The sequence shown here is derived from an EMBL/GenBank/DDBJ whole genome shotgun (WGS) entry which is preliminary data.</text>
</comment>
<organism evidence="2 3">
    <name type="scientific">Methanolobus halotolerans</name>
    <dbReference type="NCBI Taxonomy" id="2052935"/>
    <lineage>
        <taxon>Archaea</taxon>
        <taxon>Methanobacteriati</taxon>
        <taxon>Methanobacteriota</taxon>
        <taxon>Stenosarchaea group</taxon>
        <taxon>Methanomicrobia</taxon>
        <taxon>Methanosarcinales</taxon>
        <taxon>Methanosarcinaceae</taxon>
        <taxon>Methanolobus</taxon>
    </lineage>
</organism>
<dbReference type="EMBL" id="PGGK01000001">
    <property type="protein sequence ID" value="TGC11570.1"/>
    <property type="molecule type" value="Genomic_DNA"/>
</dbReference>
<dbReference type="OrthoDB" id="142602at2157"/>
<accession>A0A4E0Q9I2</accession>
<name>A0A4E0Q9I2_9EURY</name>
<feature type="domain" description="Polysaccharide pyruvyl transferase" evidence="1">
    <location>
        <begin position="87"/>
        <end position="235"/>
    </location>
</feature>
<keyword evidence="3" id="KW-1185">Reference proteome</keyword>
<evidence type="ECO:0000313" key="3">
    <source>
        <dbReference type="Proteomes" id="UP000297295"/>
    </source>
</evidence>
<protein>
    <submittedName>
        <fullName evidence="2">Polysaccharide pyruvyl transferase family protein</fullName>
    </submittedName>
</protein>
<sequence>MMKINYSKKAIEAFKSISHKFKKIKPKISNTILYACHKDNMLIATWWVGEGGKNWGDALNPVIINKISGKKIINYEYIYSFKETPVYSVIGSILGRYNSSNLIVWGSGFISTSSIIKKKVTVCAVRGPLTREKLLKQGIDCPEIYGDPALLYPLFYNPKKTNKYKLGIIPHFVDQKNSGISKLEVYKNIIIIDILSDTNSVVDQICSCEMIASSSLHGIIAADAYRIPSIWIELSNKIQGDRFKFYDYFSSVGRELEEPLFISEKSTPEEIYKSFREYTITIDLLKLLNACPFIDEEKKHLLEVRLNNLHSEG</sequence>
<evidence type="ECO:0000313" key="2">
    <source>
        <dbReference type="EMBL" id="TGC11570.1"/>
    </source>
</evidence>
<dbReference type="InterPro" id="IPR007345">
    <property type="entry name" value="Polysacch_pyruvyl_Trfase"/>
</dbReference>
<dbReference type="GO" id="GO:0016740">
    <property type="term" value="F:transferase activity"/>
    <property type="evidence" value="ECO:0007669"/>
    <property type="project" value="UniProtKB-KW"/>
</dbReference>
<dbReference type="Proteomes" id="UP000297295">
    <property type="component" value="Unassembled WGS sequence"/>
</dbReference>
<dbReference type="Pfam" id="PF04230">
    <property type="entry name" value="PS_pyruv_trans"/>
    <property type="match status" value="1"/>
</dbReference>
<reference evidence="2 3" key="1">
    <citation type="submission" date="2017-11" db="EMBL/GenBank/DDBJ databases">
        <title>Isolation and Characterization of Methanogenic Archaea from Saline Meromictic Lake at Siberia.</title>
        <authorList>
            <person name="Shen Y."/>
            <person name="Huang H.-H."/>
            <person name="Lai M.-C."/>
            <person name="Chen S.-C."/>
        </authorList>
    </citation>
    <scope>NUCLEOTIDE SEQUENCE [LARGE SCALE GENOMIC DNA]</scope>
    <source>
        <strain evidence="2 3">SY-01</strain>
    </source>
</reference>
<keyword evidence="2" id="KW-0808">Transferase</keyword>
<evidence type="ECO:0000259" key="1">
    <source>
        <dbReference type="Pfam" id="PF04230"/>
    </source>
</evidence>